<feature type="region of interest" description="Disordered" evidence="2">
    <location>
        <begin position="225"/>
        <end position="266"/>
    </location>
</feature>
<comment type="caution">
    <text evidence="4">The sequence shown here is derived from an EMBL/GenBank/DDBJ whole genome shotgun (WGS) entry which is preliminary data.</text>
</comment>
<keyword evidence="1" id="KW-0862">Zinc</keyword>
<organism evidence="4 5">
    <name type="scientific">Panicum virgatum</name>
    <name type="common">Blackwell switchgrass</name>
    <dbReference type="NCBI Taxonomy" id="38727"/>
    <lineage>
        <taxon>Eukaryota</taxon>
        <taxon>Viridiplantae</taxon>
        <taxon>Streptophyta</taxon>
        <taxon>Embryophyta</taxon>
        <taxon>Tracheophyta</taxon>
        <taxon>Spermatophyta</taxon>
        <taxon>Magnoliopsida</taxon>
        <taxon>Liliopsida</taxon>
        <taxon>Poales</taxon>
        <taxon>Poaceae</taxon>
        <taxon>PACMAD clade</taxon>
        <taxon>Panicoideae</taxon>
        <taxon>Panicodae</taxon>
        <taxon>Paniceae</taxon>
        <taxon>Panicinae</taxon>
        <taxon>Panicum</taxon>
        <taxon>Panicum sect. Hiantes</taxon>
    </lineage>
</organism>
<dbReference type="GO" id="GO:0003676">
    <property type="term" value="F:nucleic acid binding"/>
    <property type="evidence" value="ECO:0007669"/>
    <property type="project" value="InterPro"/>
</dbReference>
<dbReference type="AlphaFoldDB" id="A0A8T0SI46"/>
<name>A0A8T0SI46_PANVG</name>
<accession>A0A8T0SI46</accession>
<keyword evidence="1" id="KW-0863">Zinc-finger</keyword>
<proteinExistence type="predicted"/>
<keyword evidence="1" id="KW-0479">Metal-binding</keyword>
<dbReference type="InterPro" id="IPR001878">
    <property type="entry name" value="Znf_CCHC"/>
</dbReference>
<feature type="domain" description="CCHC-type" evidence="3">
    <location>
        <begin position="209"/>
        <end position="225"/>
    </location>
</feature>
<evidence type="ECO:0000256" key="2">
    <source>
        <dbReference type="SAM" id="MobiDB-lite"/>
    </source>
</evidence>
<dbReference type="PROSITE" id="PS50158">
    <property type="entry name" value="ZF_CCHC"/>
    <property type="match status" value="1"/>
</dbReference>
<dbReference type="GO" id="GO:0008270">
    <property type="term" value="F:zinc ion binding"/>
    <property type="evidence" value="ECO:0007669"/>
    <property type="project" value="UniProtKB-KW"/>
</dbReference>
<keyword evidence="5" id="KW-1185">Reference proteome</keyword>
<evidence type="ECO:0000313" key="5">
    <source>
        <dbReference type="Proteomes" id="UP000823388"/>
    </source>
</evidence>
<evidence type="ECO:0000313" key="4">
    <source>
        <dbReference type="EMBL" id="KAG2596688.1"/>
    </source>
</evidence>
<dbReference type="Proteomes" id="UP000823388">
    <property type="component" value="Chromosome 5K"/>
</dbReference>
<evidence type="ECO:0000256" key="1">
    <source>
        <dbReference type="PROSITE-ProRule" id="PRU00047"/>
    </source>
</evidence>
<gene>
    <name evidence="4" type="ORF">PVAP13_5KG178121</name>
</gene>
<evidence type="ECO:0000259" key="3">
    <source>
        <dbReference type="PROSITE" id="PS50158"/>
    </source>
</evidence>
<reference evidence="4" key="1">
    <citation type="submission" date="2020-05" db="EMBL/GenBank/DDBJ databases">
        <title>WGS assembly of Panicum virgatum.</title>
        <authorList>
            <person name="Lovell J.T."/>
            <person name="Jenkins J."/>
            <person name="Shu S."/>
            <person name="Juenger T.E."/>
            <person name="Schmutz J."/>
        </authorList>
    </citation>
    <scope>NUCLEOTIDE SEQUENCE</scope>
    <source>
        <strain evidence="4">AP13</strain>
    </source>
</reference>
<dbReference type="EMBL" id="CM029045">
    <property type="protein sequence ID" value="KAG2596688.1"/>
    <property type="molecule type" value="Genomic_DNA"/>
</dbReference>
<protein>
    <recommendedName>
        <fullName evidence="3">CCHC-type domain-containing protein</fullName>
    </recommendedName>
</protein>
<sequence length="330" mass="37470">MPSNRSPNPRRVGGLYSVGSPTKNLDLSWVPDGMDRNAACILAIRIPGYEEHGTQVYHVTWNKNWVRDKDTISWMDFYADIDLEIKRGSIQSLSVSFWDKVACKYMDIDSDSSLLAAIDMYWDIRKLPLVVSVINQPCHENKSATDLTIVDMKTSQLYDTEERPTNYLGYDTEERPTNYLAYDTEERAADDPWGENDETEYVGTKKRKRCKRCGQLGHMQKTCNETVYDSDAPPAPPKSKRNKTKKKEATARPSPSTSKRKKAKKMKEVITEVMPSPCTPLRLQHAPATPSSPFDLNCSPGALTRSRAKKIAMEEAEVHGRMALEHLMQF</sequence>